<organism evidence="2 3">
    <name type="scientific">Macrosiphum euphorbiae</name>
    <name type="common">potato aphid</name>
    <dbReference type="NCBI Taxonomy" id="13131"/>
    <lineage>
        <taxon>Eukaryota</taxon>
        <taxon>Metazoa</taxon>
        <taxon>Ecdysozoa</taxon>
        <taxon>Arthropoda</taxon>
        <taxon>Hexapoda</taxon>
        <taxon>Insecta</taxon>
        <taxon>Pterygota</taxon>
        <taxon>Neoptera</taxon>
        <taxon>Paraneoptera</taxon>
        <taxon>Hemiptera</taxon>
        <taxon>Sternorrhyncha</taxon>
        <taxon>Aphidomorpha</taxon>
        <taxon>Aphidoidea</taxon>
        <taxon>Aphididae</taxon>
        <taxon>Macrosiphini</taxon>
        <taxon>Macrosiphum</taxon>
    </lineage>
</organism>
<protein>
    <submittedName>
        <fullName evidence="2">Uncharacterized protein</fullName>
    </submittedName>
</protein>
<accession>A0AAV0XX64</accession>
<feature type="region of interest" description="Disordered" evidence="1">
    <location>
        <begin position="1"/>
        <end position="78"/>
    </location>
</feature>
<sequence length="226" mass="25397">MEHDGKHEGPAEENSSEIVINDPDTQLCTIEKLSNGPKDSKPDNGSDSISPLSGDVTKHSVNENDDGSTTNCGKRNINNCDAPTAVTENDEIANAKIISAFIRKVLHNEVPDDKTEWPLCLLIHSNRSTEISQQELQNMIFNKFAEIMATHGKSDITRQMTNMAICKEQQRSYYKKFKTLLSYVNNVSSDLELLNREPDNEVKHVRHAGTNVNMPTINKNLCPRRY</sequence>
<feature type="compositionally biased region" description="Polar residues" evidence="1">
    <location>
        <begin position="67"/>
        <end position="78"/>
    </location>
</feature>
<dbReference type="AlphaFoldDB" id="A0AAV0XX64"/>
<dbReference type="EMBL" id="CARXXK010001085">
    <property type="protein sequence ID" value="CAI6373058.1"/>
    <property type="molecule type" value="Genomic_DNA"/>
</dbReference>
<gene>
    <name evidence="2" type="ORF">MEUPH1_LOCUS26855</name>
</gene>
<name>A0AAV0XX64_9HEMI</name>
<evidence type="ECO:0000313" key="2">
    <source>
        <dbReference type="EMBL" id="CAI6373058.1"/>
    </source>
</evidence>
<reference evidence="2 3" key="1">
    <citation type="submission" date="2023-01" db="EMBL/GenBank/DDBJ databases">
        <authorList>
            <person name="Whitehead M."/>
        </authorList>
    </citation>
    <scope>NUCLEOTIDE SEQUENCE [LARGE SCALE GENOMIC DNA]</scope>
</reference>
<keyword evidence="3" id="KW-1185">Reference proteome</keyword>
<evidence type="ECO:0000313" key="3">
    <source>
        <dbReference type="Proteomes" id="UP001160148"/>
    </source>
</evidence>
<proteinExistence type="predicted"/>
<evidence type="ECO:0000256" key="1">
    <source>
        <dbReference type="SAM" id="MobiDB-lite"/>
    </source>
</evidence>
<feature type="compositionally biased region" description="Basic and acidic residues" evidence="1">
    <location>
        <begin position="1"/>
        <end position="10"/>
    </location>
</feature>
<dbReference type="Proteomes" id="UP001160148">
    <property type="component" value="Unassembled WGS sequence"/>
</dbReference>
<comment type="caution">
    <text evidence="2">The sequence shown here is derived from an EMBL/GenBank/DDBJ whole genome shotgun (WGS) entry which is preliminary data.</text>
</comment>